<dbReference type="InterPro" id="IPR016024">
    <property type="entry name" value="ARM-type_fold"/>
</dbReference>
<keyword evidence="13" id="KW-1185">Reference proteome</keyword>
<feature type="domain" description="PUL" evidence="11">
    <location>
        <begin position="545"/>
        <end position="817"/>
    </location>
</feature>
<dbReference type="InterPro" id="IPR013535">
    <property type="entry name" value="PUL_dom"/>
</dbReference>
<evidence type="ECO:0000256" key="8">
    <source>
        <dbReference type="PROSITE-ProRule" id="PRU00221"/>
    </source>
</evidence>
<feature type="repeat" description="WD" evidence="8">
    <location>
        <begin position="107"/>
        <end position="137"/>
    </location>
</feature>
<dbReference type="PROSITE" id="PS50082">
    <property type="entry name" value="WD_REPEATS_2"/>
    <property type="match status" value="4"/>
</dbReference>
<evidence type="ECO:0000259" key="11">
    <source>
        <dbReference type="PROSITE" id="PS51396"/>
    </source>
</evidence>
<dbReference type="PROSITE" id="PS51394">
    <property type="entry name" value="PFU"/>
    <property type="match status" value="1"/>
</dbReference>
<keyword evidence="6" id="KW-0677">Repeat</keyword>
<evidence type="ECO:0000256" key="3">
    <source>
        <dbReference type="ARBA" id="ARBA00008495"/>
    </source>
</evidence>
<dbReference type="FunFam" id="2.130.10.10:FF:000175">
    <property type="entry name" value="Phospholipase A-2-activating protein"/>
    <property type="match status" value="1"/>
</dbReference>
<name>A0AAE1L411_PETCI</name>
<dbReference type="AlphaFoldDB" id="A0AAE1L411"/>
<comment type="caution">
    <text evidence="12">The sequence shown here is derived from an EMBL/GenBank/DDBJ whole genome shotgun (WGS) entry which is preliminary data.</text>
</comment>
<feature type="repeat" description="WD" evidence="8">
    <location>
        <begin position="145"/>
        <end position="178"/>
    </location>
</feature>
<proteinExistence type="inferred from homology"/>
<dbReference type="InterPro" id="IPR036322">
    <property type="entry name" value="WD40_repeat_dom_sf"/>
</dbReference>
<dbReference type="InterPro" id="IPR001680">
    <property type="entry name" value="WD40_rpt"/>
</dbReference>
<feature type="domain" description="PFU" evidence="10">
    <location>
        <begin position="366"/>
        <end position="464"/>
    </location>
</feature>
<accession>A0AAE1L411</accession>
<dbReference type="GO" id="GO:0005634">
    <property type="term" value="C:nucleus"/>
    <property type="evidence" value="ECO:0007669"/>
    <property type="project" value="UniProtKB-SubCell"/>
</dbReference>
<comment type="subcellular location">
    <subcellularLocation>
        <location evidence="2">Cytoplasm</location>
    </subcellularLocation>
    <subcellularLocation>
        <location evidence="1">Nucleus</location>
    </subcellularLocation>
</comment>
<dbReference type="GO" id="GO:0010992">
    <property type="term" value="P:ubiquitin recycling"/>
    <property type="evidence" value="ECO:0007669"/>
    <property type="project" value="TreeGrafter"/>
</dbReference>
<dbReference type="Gene3D" id="1.25.10.10">
    <property type="entry name" value="Leucine-rich Repeat Variant"/>
    <property type="match status" value="1"/>
</dbReference>
<dbReference type="Proteomes" id="UP001286313">
    <property type="component" value="Unassembled WGS sequence"/>
</dbReference>
<evidence type="ECO:0000256" key="5">
    <source>
        <dbReference type="ARBA" id="ARBA00022574"/>
    </source>
</evidence>
<feature type="repeat" description="WD" evidence="8">
    <location>
        <begin position="227"/>
        <end position="268"/>
    </location>
</feature>
<dbReference type="Pfam" id="PF00400">
    <property type="entry name" value="WD40"/>
    <property type="match status" value="6"/>
</dbReference>
<dbReference type="InterPro" id="IPR015155">
    <property type="entry name" value="PFU"/>
</dbReference>
<dbReference type="PROSITE" id="PS51396">
    <property type="entry name" value="PUL"/>
    <property type="match status" value="1"/>
</dbReference>
<dbReference type="CDD" id="cd00200">
    <property type="entry name" value="WD40"/>
    <property type="match status" value="1"/>
</dbReference>
<feature type="compositionally biased region" description="Gly residues" evidence="9">
    <location>
        <begin position="486"/>
        <end position="504"/>
    </location>
</feature>
<keyword evidence="4" id="KW-0963">Cytoplasm</keyword>
<dbReference type="InterPro" id="IPR015943">
    <property type="entry name" value="WD40/YVTN_repeat-like_dom_sf"/>
</dbReference>
<dbReference type="Gene3D" id="2.130.10.10">
    <property type="entry name" value="YVTN repeat-like/Quinoprotein amine dehydrogenase"/>
    <property type="match status" value="1"/>
</dbReference>
<dbReference type="PROSITE" id="PS50294">
    <property type="entry name" value="WD_REPEATS_REGION"/>
    <property type="match status" value="3"/>
</dbReference>
<dbReference type="GO" id="GO:0043161">
    <property type="term" value="P:proteasome-mediated ubiquitin-dependent protein catabolic process"/>
    <property type="evidence" value="ECO:0007669"/>
    <property type="project" value="TreeGrafter"/>
</dbReference>
<dbReference type="Gene3D" id="3.10.20.870">
    <property type="entry name" value="PFU (PLAA family ubiquitin binding), C-terminal domain"/>
    <property type="match status" value="1"/>
</dbReference>
<comment type="similarity">
    <text evidence="3">Belongs to the WD repeat PLAP family.</text>
</comment>
<protein>
    <recommendedName>
        <fullName evidence="14">Phospholipase A-2-activating protein</fullName>
    </recommendedName>
</protein>
<dbReference type="PANTHER" id="PTHR19849:SF0">
    <property type="entry name" value="PHOSPHOLIPASE A-2-ACTIVATING PROTEIN"/>
    <property type="match status" value="1"/>
</dbReference>
<evidence type="ECO:0000256" key="7">
    <source>
        <dbReference type="ARBA" id="ARBA00023242"/>
    </source>
</evidence>
<evidence type="ECO:0000256" key="9">
    <source>
        <dbReference type="SAM" id="MobiDB-lite"/>
    </source>
</evidence>
<dbReference type="PANTHER" id="PTHR19849">
    <property type="entry name" value="PHOSPHOLIPASE A-2-ACTIVATING PROTEIN"/>
    <property type="match status" value="1"/>
</dbReference>
<feature type="repeat" description="WD" evidence="8">
    <location>
        <begin position="13"/>
        <end position="43"/>
    </location>
</feature>
<dbReference type="Pfam" id="PF08324">
    <property type="entry name" value="PUL"/>
    <property type="match status" value="1"/>
</dbReference>
<dbReference type="EMBL" id="JAWQEG010000286">
    <property type="protein sequence ID" value="KAK3892030.1"/>
    <property type="molecule type" value="Genomic_DNA"/>
</dbReference>
<feature type="region of interest" description="Disordered" evidence="9">
    <location>
        <begin position="477"/>
        <end position="509"/>
    </location>
</feature>
<dbReference type="InterPro" id="IPR011989">
    <property type="entry name" value="ARM-like"/>
</dbReference>
<reference evidence="12" key="1">
    <citation type="submission" date="2023-10" db="EMBL/GenBank/DDBJ databases">
        <title>Genome assemblies of two species of porcelain crab, Petrolisthes cinctipes and Petrolisthes manimaculis (Anomura: Porcellanidae).</title>
        <authorList>
            <person name="Angst P."/>
        </authorList>
    </citation>
    <scope>NUCLEOTIDE SEQUENCE</scope>
    <source>
        <strain evidence="12">PB745_01</strain>
        <tissue evidence="12">Gill</tissue>
    </source>
</reference>
<organism evidence="12 13">
    <name type="scientific">Petrolisthes cinctipes</name>
    <name type="common">Flat porcelain crab</name>
    <dbReference type="NCBI Taxonomy" id="88211"/>
    <lineage>
        <taxon>Eukaryota</taxon>
        <taxon>Metazoa</taxon>
        <taxon>Ecdysozoa</taxon>
        <taxon>Arthropoda</taxon>
        <taxon>Crustacea</taxon>
        <taxon>Multicrustacea</taxon>
        <taxon>Malacostraca</taxon>
        <taxon>Eumalacostraca</taxon>
        <taxon>Eucarida</taxon>
        <taxon>Decapoda</taxon>
        <taxon>Pleocyemata</taxon>
        <taxon>Anomura</taxon>
        <taxon>Galatheoidea</taxon>
        <taxon>Porcellanidae</taxon>
        <taxon>Petrolisthes</taxon>
    </lineage>
</organism>
<dbReference type="GO" id="GO:0005737">
    <property type="term" value="C:cytoplasm"/>
    <property type="evidence" value="ECO:0007669"/>
    <property type="project" value="UniProtKB-SubCell"/>
</dbReference>
<dbReference type="Pfam" id="PF09070">
    <property type="entry name" value="PFU"/>
    <property type="match status" value="1"/>
</dbReference>
<dbReference type="GO" id="GO:0043130">
    <property type="term" value="F:ubiquitin binding"/>
    <property type="evidence" value="ECO:0007669"/>
    <property type="project" value="TreeGrafter"/>
</dbReference>
<evidence type="ECO:0000313" key="12">
    <source>
        <dbReference type="EMBL" id="KAK3892030.1"/>
    </source>
</evidence>
<sequence length="818" mass="87994">MSGLGEYRLRCELAGHSKDVRAVTTTPEGYIVTASRDTTAKLWVPLPDGVHYEAKQTYAGHTSYVSSVCVLPGGDGVQSEGPLVATGSRDTTILVYPLHSNVPTHTLTGHSDTVSCLAWGEGALVSGSWDCTGRVWSGWQCIHELKGHEGPLWAITILPGHSTTTILTASADKTVRMWREEKECHKFTGHKDCVRGLAVLSTDRFLSCSNDATVILWSITGEALNTYEGHTNFIYGLALISGEGDVVTGGEDRTVRVWSGSAGECRQVIHMPAQSVWAVAALPNADIVCGTSDGMCRVFSKVTERQADTESQKVFEESVAKSTMAVGDLGGIKKSDLPGKEVLLAPGKKDGHTVMVREGDKINCYSWSASKQEWTAVGEVVGGAGGSTSTSGKVLFEGKEYDFVFDVELDQGMFLKLPYNICEDPYYAAQRFIHHHELPQEFLDKVASFIIQNTKGTSLGFEGTGQYSDPFTGGARYQPTTEAGSTAGGIGGGADPFTGGGRYVPGGSSRGNNMGSVGVSGIPDPFTGASSYSTPAARNVLAPSHFFPQQVPLRFEACNMSGMLSKLTASNSAIDQSHQLANEKLEQLVACVSEVEASDPNHLGPLECALQWPVEHVWPALDVLRLALLSEKMQTVWLDTDRRGTLVSHLISFVQLQSVPTAQMMALRCLANLSTHQPGRQALMEMWDKIITVTVEIAPYQNKNAEIAASTVLLNYTVLLGAGENNSENNSEENKNLDKKCQVMSGAGTVAMTAKDPEAQFRCLVALGTLLHHSHNNNNNRCRALAASLDLKPVVERLAKVTSPTKVGECASHLLQRL</sequence>
<evidence type="ECO:0000259" key="10">
    <source>
        <dbReference type="PROSITE" id="PS51394"/>
    </source>
</evidence>
<evidence type="ECO:0000256" key="2">
    <source>
        <dbReference type="ARBA" id="ARBA00004496"/>
    </source>
</evidence>
<dbReference type="InterPro" id="IPR038122">
    <property type="entry name" value="PFU_sf"/>
</dbReference>
<keyword evidence="5 8" id="KW-0853">WD repeat</keyword>
<dbReference type="SMART" id="SM00320">
    <property type="entry name" value="WD40"/>
    <property type="match status" value="7"/>
</dbReference>
<dbReference type="SUPFAM" id="SSF48371">
    <property type="entry name" value="ARM repeat"/>
    <property type="match status" value="1"/>
</dbReference>
<keyword evidence="7" id="KW-0539">Nucleus</keyword>
<evidence type="ECO:0008006" key="14">
    <source>
        <dbReference type="Google" id="ProtNLM"/>
    </source>
</evidence>
<evidence type="ECO:0000256" key="1">
    <source>
        <dbReference type="ARBA" id="ARBA00004123"/>
    </source>
</evidence>
<dbReference type="SUPFAM" id="SSF50978">
    <property type="entry name" value="WD40 repeat-like"/>
    <property type="match status" value="1"/>
</dbReference>
<evidence type="ECO:0000313" key="13">
    <source>
        <dbReference type="Proteomes" id="UP001286313"/>
    </source>
</evidence>
<evidence type="ECO:0000256" key="6">
    <source>
        <dbReference type="ARBA" id="ARBA00022737"/>
    </source>
</evidence>
<evidence type="ECO:0000256" key="4">
    <source>
        <dbReference type="ARBA" id="ARBA00022490"/>
    </source>
</evidence>
<gene>
    <name evidence="12" type="ORF">Pcinc_004001</name>
</gene>